<proteinExistence type="predicted"/>
<feature type="region of interest" description="Disordered" evidence="1">
    <location>
        <begin position="66"/>
        <end position="89"/>
    </location>
</feature>
<feature type="compositionally biased region" description="Low complexity" evidence="1">
    <location>
        <begin position="72"/>
        <end position="81"/>
    </location>
</feature>
<comment type="caution">
    <text evidence="2">The sequence shown here is derived from an EMBL/GenBank/DDBJ whole genome shotgun (WGS) entry which is preliminary data.</text>
</comment>
<evidence type="ECO:0000313" key="3">
    <source>
        <dbReference type="Proteomes" id="UP000663852"/>
    </source>
</evidence>
<name>A0A815PKK4_ADIRI</name>
<protein>
    <submittedName>
        <fullName evidence="2">Uncharacterized protein</fullName>
    </submittedName>
</protein>
<sequence>MPDSLAVLVQQQREHLSQLQNQLLTSPQNNISVDFYKELMVTYLYLSKVTEAKFLWESLSPQMKAKLKRSRSISSSSNTENNNKRRVAR</sequence>
<evidence type="ECO:0000256" key="1">
    <source>
        <dbReference type="SAM" id="MobiDB-lite"/>
    </source>
</evidence>
<accession>A0A815PKK4</accession>
<dbReference type="EMBL" id="CAJNOJ010000443">
    <property type="protein sequence ID" value="CAF1450167.1"/>
    <property type="molecule type" value="Genomic_DNA"/>
</dbReference>
<organism evidence="2 3">
    <name type="scientific">Adineta ricciae</name>
    <name type="common">Rotifer</name>
    <dbReference type="NCBI Taxonomy" id="249248"/>
    <lineage>
        <taxon>Eukaryota</taxon>
        <taxon>Metazoa</taxon>
        <taxon>Spiralia</taxon>
        <taxon>Gnathifera</taxon>
        <taxon>Rotifera</taxon>
        <taxon>Eurotatoria</taxon>
        <taxon>Bdelloidea</taxon>
        <taxon>Adinetida</taxon>
        <taxon>Adinetidae</taxon>
        <taxon>Adineta</taxon>
    </lineage>
</organism>
<reference evidence="2" key="1">
    <citation type="submission" date="2021-02" db="EMBL/GenBank/DDBJ databases">
        <authorList>
            <person name="Nowell W R."/>
        </authorList>
    </citation>
    <scope>NUCLEOTIDE SEQUENCE</scope>
</reference>
<gene>
    <name evidence="2" type="ORF">EDS130_LOCUS39465</name>
</gene>
<evidence type="ECO:0000313" key="2">
    <source>
        <dbReference type="EMBL" id="CAF1450167.1"/>
    </source>
</evidence>
<dbReference type="AlphaFoldDB" id="A0A815PKK4"/>
<dbReference type="Proteomes" id="UP000663852">
    <property type="component" value="Unassembled WGS sequence"/>
</dbReference>